<comment type="caution">
    <text evidence="1">The sequence shown here is derived from an EMBL/GenBank/DDBJ whole genome shotgun (WGS) entry which is preliminary data.</text>
</comment>
<dbReference type="AlphaFoldDB" id="A0A4D4JBS9"/>
<proteinExistence type="predicted"/>
<gene>
    <name evidence="1" type="ORF">GTS_44250</name>
</gene>
<dbReference type="Proteomes" id="UP000298860">
    <property type="component" value="Unassembled WGS sequence"/>
</dbReference>
<evidence type="ECO:0000313" key="1">
    <source>
        <dbReference type="EMBL" id="GDY32792.1"/>
    </source>
</evidence>
<name>A0A4D4JBS9_9PSEU</name>
<reference evidence="2" key="1">
    <citation type="submission" date="2019-04" db="EMBL/GenBank/DDBJ databases">
        <title>Draft genome sequence of Pseudonocardiaceae bacterium SL3-2-4.</title>
        <authorList>
            <person name="Ningsih F."/>
            <person name="Yokota A."/>
            <person name="Sakai Y."/>
            <person name="Nanatani K."/>
            <person name="Yabe S."/>
            <person name="Oetari A."/>
            <person name="Sjamsuridzal W."/>
        </authorList>
    </citation>
    <scope>NUCLEOTIDE SEQUENCE [LARGE SCALE GENOMIC DNA]</scope>
    <source>
        <strain evidence="2">SL3-2-4</strain>
    </source>
</reference>
<dbReference type="EMBL" id="BJFL01000029">
    <property type="protein sequence ID" value="GDY32792.1"/>
    <property type="molecule type" value="Genomic_DNA"/>
</dbReference>
<accession>A0A4D4JBS9</accession>
<evidence type="ECO:0000313" key="2">
    <source>
        <dbReference type="Proteomes" id="UP000298860"/>
    </source>
</evidence>
<sequence>MFDMIRTMRRGAAKFGVTALAALGLAGGMLAVTAGTASAPAPAPRRR</sequence>
<keyword evidence="2" id="KW-1185">Reference proteome</keyword>
<organism evidence="1 2">
    <name type="scientific">Gandjariella thermophila</name>
    <dbReference type="NCBI Taxonomy" id="1931992"/>
    <lineage>
        <taxon>Bacteria</taxon>
        <taxon>Bacillati</taxon>
        <taxon>Actinomycetota</taxon>
        <taxon>Actinomycetes</taxon>
        <taxon>Pseudonocardiales</taxon>
        <taxon>Pseudonocardiaceae</taxon>
        <taxon>Gandjariella</taxon>
    </lineage>
</organism>
<protein>
    <submittedName>
        <fullName evidence="1">Uncharacterized protein</fullName>
    </submittedName>
</protein>